<proteinExistence type="inferred from homology"/>
<sequence length="383" mass="42284">MATLFKPLQVEERHQNAPRLSVIVPTYNEFANIAPLVAAVRSVLGSVPWEMIVVDDDSRDGTYDEVLRIAQSEPRLRCLRRVGRRGPSSAVTEGVLAANGEVIAVMDADFQHDETKLPVMYHRLIEEEADVVVGTRYAGEGGIGDWNATRAKMSNFANTLSRRLVGNQTTDPVSGFFVIRRSVFVSTLYGLSQQGYKILIDLLTSADRPLKVLEEPYQFRSRAEGESKISMMVLAEFAFLLIDKVTRGWIPPRFVLFVGVGGLGLLIHLCILLTGAKANLGFLDAQVLATFTAMVFNYVVNNEFTYRDRRLVGWKFIRGLVLFMLICSIGALANVGVAELAIQRTHSWTAAGILGALMGAVFNFGAASSIVWGQHKRRRTATS</sequence>
<dbReference type="EC" id="2.4.1.83" evidence="11"/>
<dbReference type="Pfam" id="PF04138">
    <property type="entry name" value="GtrA_DPMS_TM"/>
    <property type="match status" value="1"/>
</dbReference>
<dbReference type="SUPFAM" id="SSF53448">
    <property type="entry name" value="Nucleotide-diphospho-sugar transferases"/>
    <property type="match status" value="1"/>
</dbReference>
<comment type="caution">
    <text evidence="11">The sequence shown here is derived from an EMBL/GenBank/DDBJ whole genome shotgun (WGS) entry which is preliminary data.</text>
</comment>
<dbReference type="InterPro" id="IPR039528">
    <property type="entry name" value="DPM1-like"/>
</dbReference>
<dbReference type="GO" id="GO:0016020">
    <property type="term" value="C:membrane"/>
    <property type="evidence" value="ECO:0007669"/>
    <property type="project" value="UniProtKB-SubCell"/>
</dbReference>
<feature type="domain" description="GtrA/DPMS transmembrane" evidence="10">
    <location>
        <begin position="257"/>
        <end position="372"/>
    </location>
</feature>
<feature type="transmembrane region" description="Helical" evidence="8">
    <location>
        <begin position="320"/>
        <end position="342"/>
    </location>
</feature>
<evidence type="ECO:0000256" key="1">
    <source>
        <dbReference type="ARBA" id="ARBA00004141"/>
    </source>
</evidence>
<name>A0A7W9BFA0_9SPHN</name>
<dbReference type="InterPro" id="IPR029044">
    <property type="entry name" value="Nucleotide-diphossugar_trans"/>
</dbReference>
<organism evidence="11 12">
    <name type="scientific">Sphingomonas aerophila</name>
    <dbReference type="NCBI Taxonomy" id="1344948"/>
    <lineage>
        <taxon>Bacteria</taxon>
        <taxon>Pseudomonadati</taxon>
        <taxon>Pseudomonadota</taxon>
        <taxon>Alphaproteobacteria</taxon>
        <taxon>Sphingomonadales</taxon>
        <taxon>Sphingomonadaceae</taxon>
        <taxon>Sphingomonas</taxon>
    </lineage>
</organism>
<evidence type="ECO:0000256" key="6">
    <source>
        <dbReference type="ARBA" id="ARBA00022989"/>
    </source>
</evidence>
<evidence type="ECO:0000259" key="9">
    <source>
        <dbReference type="Pfam" id="PF00535"/>
    </source>
</evidence>
<gene>
    <name evidence="11" type="ORF">FHS94_003050</name>
</gene>
<feature type="transmembrane region" description="Helical" evidence="8">
    <location>
        <begin position="280"/>
        <end position="300"/>
    </location>
</feature>
<keyword evidence="3 11" id="KW-0328">Glycosyltransferase</keyword>
<evidence type="ECO:0000313" key="11">
    <source>
        <dbReference type="EMBL" id="MBB5716190.1"/>
    </source>
</evidence>
<feature type="transmembrane region" description="Helical" evidence="8">
    <location>
        <begin position="254"/>
        <end position="274"/>
    </location>
</feature>
<feature type="transmembrane region" description="Helical" evidence="8">
    <location>
        <begin position="348"/>
        <end position="373"/>
    </location>
</feature>
<comment type="subcellular location">
    <subcellularLocation>
        <location evidence="1">Membrane</location>
        <topology evidence="1">Multi-pass membrane protein</topology>
    </subcellularLocation>
</comment>
<dbReference type="RefSeq" id="WP_184059230.1">
    <property type="nucleotide sequence ID" value="NZ_JACIJK010000009.1"/>
</dbReference>
<dbReference type="AlphaFoldDB" id="A0A7W9BFA0"/>
<feature type="domain" description="Glycosyltransferase 2-like" evidence="9">
    <location>
        <begin position="21"/>
        <end position="184"/>
    </location>
</feature>
<evidence type="ECO:0000256" key="7">
    <source>
        <dbReference type="ARBA" id="ARBA00023136"/>
    </source>
</evidence>
<accession>A0A7W9BFA0</accession>
<reference evidence="11 12" key="1">
    <citation type="submission" date="2020-08" db="EMBL/GenBank/DDBJ databases">
        <title>Genomic Encyclopedia of Type Strains, Phase IV (KMG-IV): sequencing the most valuable type-strain genomes for metagenomic binning, comparative biology and taxonomic classification.</title>
        <authorList>
            <person name="Goeker M."/>
        </authorList>
    </citation>
    <scope>NUCLEOTIDE SEQUENCE [LARGE SCALE GENOMIC DNA]</scope>
    <source>
        <strain evidence="11 12">DSM 100044</strain>
    </source>
</reference>
<comment type="similarity">
    <text evidence="2">Belongs to the glycosyltransferase 2 family.</text>
</comment>
<dbReference type="GO" id="GO:0000271">
    <property type="term" value="P:polysaccharide biosynthetic process"/>
    <property type="evidence" value="ECO:0007669"/>
    <property type="project" value="InterPro"/>
</dbReference>
<evidence type="ECO:0000256" key="3">
    <source>
        <dbReference type="ARBA" id="ARBA00022676"/>
    </source>
</evidence>
<keyword evidence="5 8" id="KW-0812">Transmembrane</keyword>
<keyword evidence="7 8" id="KW-0472">Membrane</keyword>
<keyword evidence="12" id="KW-1185">Reference proteome</keyword>
<evidence type="ECO:0000256" key="8">
    <source>
        <dbReference type="SAM" id="Phobius"/>
    </source>
</evidence>
<dbReference type="PANTHER" id="PTHR43398:SF1">
    <property type="entry name" value="DOLICHOL-PHOSPHATE MANNOSYLTRANSFERASE SUBUNIT 1"/>
    <property type="match status" value="1"/>
</dbReference>
<dbReference type="InterPro" id="IPR007267">
    <property type="entry name" value="GtrA_DPMS_TM"/>
</dbReference>
<dbReference type="EMBL" id="JACIJK010000009">
    <property type="protein sequence ID" value="MBB5716190.1"/>
    <property type="molecule type" value="Genomic_DNA"/>
</dbReference>
<evidence type="ECO:0000256" key="4">
    <source>
        <dbReference type="ARBA" id="ARBA00022679"/>
    </source>
</evidence>
<evidence type="ECO:0000259" key="10">
    <source>
        <dbReference type="Pfam" id="PF04138"/>
    </source>
</evidence>
<keyword evidence="4 11" id="KW-0808">Transferase</keyword>
<dbReference type="Gene3D" id="3.90.550.10">
    <property type="entry name" value="Spore Coat Polysaccharide Biosynthesis Protein SpsA, Chain A"/>
    <property type="match status" value="1"/>
</dbReference>
<protein>
    <submittedName>
        <fullName evidence="11">Dolichol-phosphate mannosyltransferase</fullName>
        <ecNumber evidence="11">2.4.1.83</ecNumber>
    </submittedName>
</protein>
<dbReference type="Proteomes" id="UP000546200">
    <property type="component" value="Unassembled WGS sequence"/>
</dbReference>
<evidence type="ECO:0000256" key="5">
    <source>
        <dbReference type="ARBA" id="ARBA00022692"/>
    </source>
</evidence>
<dbReference type="PANTHER" id="PTHR43398">
    <property type="entry name" value="DOLICHOL-PHOSPHATE MANNOSYLTRANSFERASE SUBUNIT 1"/>
    <property type="match status" value="1"/>
</dbReference>
<dbReference type="GO" id="GO:0004582">
    <property type="term" value="F:dolichyl-phosphate beta-D-mannosyltransferase activity"/>
    <property type="evidence" value="ECO:0007669"/>
    <property type="project" value="UniProtKB-EC"/>
</dbReference>
<dbReference type="GO" id="GO:0009247">
    <property type="term" value="P:glycolipid biosynthetic process"/>
    <property type="evidence" value="ECO:0007669"/>
    <property type="project" value="TreeGrafter"/>
</dbReference>
<dbReference type="CDD" id="cd06442">
    <property type="entry name" value="DPM1_like"/>
    <property type="match status" value="1"/>
</dbReference>
<dbReference type="Pfam" id="PF00535">
    <property type="entry name" value="Glycos_transf_2"/>
    <property type="match status" value="1"/>
</dbReference>
<keyword evidence="6 8" id="KW-1133">Transmembrane helix</keyword>
<dbReference type="InterPro" id="IPR001173">
    <property type="entry name" value="Glyco_trans_2-like"/>
</dbReference>
<evidence type="ECO:0000313" key="12">
    <source>
        <dbReference type="Proteomes" id="UP000546200"/>
    </source>
</evidence>
<evidence type="ECO:0000256" key="2">
    <source>
        <dbReference type="ARBA" id="ARBA00006739"/>
    </source>
</evidence>